<feature type="binding site" evidence="8">
    <location>
        <position position="334"/>
    </location>
    <ligand>
        <name>Ca(2+)</name>
        <dbReference type="ChEBI" id="CHEBI:29108"/>
        <label>1</label>
    </ligand>
</feature>
<feature type="domain" description="EGF-like" evidence="13">
    <location>
        <begin position="910"/>
        <end position="949"/>
    </location>
</feature>
<accession>A0A2B4S4X8</accession>
<dbReference type="CDD" id="cd00054">
    <property type="entry name" value="EGF_CA"/>
    <property type="match status" value="6"/>
</dbReference>
<keyword evidence="8 11" id="KW-0862">Zinc</keyword>
<feature type="binding site" evidence="8">
    <location>
        <position position="334"/>
    </location>
    <ligand>
        <name>Ca(2+)</name>
        <dbReference type="ChEBI" id="CHEBI:29108"/>
        <label>2</label>
    </ligand>
</feature>
<dbReference type="Pfam" id="PF00008">
    <property type="entry name" value="EGF"/>
    <property type="match status" value="2"/>
</dbReference>
<keyword evidence="6" id="KW-0325">Glycoprotein</keyword>
<feature type="disulfide bond" evidence="10">
    <location>
        <begin position="1494"/>
        <end position="1503"/>
    </location>
</feature>
<feature type="binding site" evidence="8 11">
    <location>
        <position position="403"/>
    </location>
    <ligand>
        <name>Zn(2+)</name>
        <dbReference type="ChEBI" id="CHEBI:29105"/>
        <note>catalytic</note>
    </ligand>
</feature>
<keyword evidence="12" id="KW-0732">Signal</keyword>
<dbReference type="Proteomes" id="UP000225706">
    <property type="component" value="Unassembled WGS sequence"/>
</dbReference>
<dbReference type="GO" id="GO:0006508">
    <property type="term" value="P:proteolysis"/>
    <property type="evidence" value="ECO:0007669"/>
    <property type="project" value="InterPro"/>
</dbReference>
<evidence type="ECO:0000256" key="9">
    <source>
        <dbReference type="PIRSR" id="PIRSR613273-3"/>
    </source>
</evidence>
<dbReference type="InterPro" id="IPR000742">
    <property type="entry name" value="EGF"/>
</dbReference>
<dbReference type="FunFam" id="2.10.25.10:FF:000118">
    <property type="entry name" value="protein delta homolog 2"/>
    <property type="match status" value="1"/>
</dbReference>
<dbReference type="Pfam" id="PF01421">
    <property type="entry name" value="Reprolysin"/>
    <property type="match status" value="1"/>
</dbReference>
<dbReference type="PRINTS" id="PR01857">
    <property type="entry name" value="ADAMTSFAMILY"/>
</dbReference>
<dbReference type="Gene3D" id="2.10.25.10">
    <property type="entry name" value="Laminin"/>
    <property type="match status" value="10"/>
</dbReference>
<dbReference type="GO" id="GO:0005509">
    <property type="term" value="F:calcium ion binding"/>
    <property type="evidence" value="ECO:0007669"/>
    <property type="project" value="InterPro"/>
</dbReference>
<feature type="disulfide bond" evidence="10">
    <location>
        <begin position="939"/>
        <end position="948"/>
    </location>
</feature>
<feature type="disulfide bond" evidence="9">
    <location>
        <begin position="535"/>
        <end position="567"/>
    </location>
</feature>
<evidence type="ECO:0000256" key="4">
    <source>
        <dbReference type="ARBA" id="ARBA00022737"/>
    </source>
</evidence>
<evidence type="ECO:0000259" key="13">
    <source>
        <dbReference type="PROSITE" id="PS50026"/>
    </source>
</evidence>
<dbReference type="InterPro" id="IPR013273">
    <property type="entry name" value="ADAMTS/ADAMTS-like"/>
</dbReference>
<dbReference type="InterPro" id="IPR000884">
    <property type="entry name" value="TSP1_rpt"/>
</dbReference>
<dbReference type="InterPro" id="IPR024079">
    <property type="entry name" value="MetalloPept_cat_dom_sf"/>
</dbReference>
<feature type="disulfide bond" evidence="10">
    <location>
        <begin position="980"/>
        <end position="989"/>
    </location>
</feature>
<keyword evidence="8 11" id="KW-0479">Metal-binding</keyword>
<feature type="domain" description="EGF-like" evidence="13">
    <location>
        <begin position="951"/>
        <end position="990"/>
    </location>
</feature>
<evidence type="ECO:0000256" key="6">
    <source>
        <dbReference type="ARBA" id="ARBA00023180"/>
    </source>
</evidence>
<feature type="domain" description="EGF-like" evidence="13">
    <location>
        <begin position="1786"/>
        <end position="1825"/>
    </location>
</feature>
<dbReference type="InterPro" id="IPR045371">
    <property type="entry name" value="ADAMTS_CR_3"/>
</dbReference>
<dbReference type="GO" id="GO:0004222">
    <property type="term" value="F:metalloendopeptidase activity"/>
    <property type="evidence" value="ECO:0007669"/>
    <property type="project" value="InterPro"/>
</dbReference>
<name>A0A2B4S4X8_STYPI</name>
<comment type="caution">
    <text evidence="10">Lacks conserved residue(s) required for the propagation of feature annotation.</text>
</comment>
<feature type="binding site" evidence="8 11">
    <location>
        <position position="393"/>
    </location>
    <ligand>
        <name>Zn(2+)</name>
        <dbReference type="ChEBI" id="CHEBI:29105"/>
        <note>catalytic</note>
    </ligand>
</feature>
<feature type="active site" evidence="7 11">
    <location>
        <position position="394"/>
    </location>
</feature>
<dbReference type="InterPro" id="IPR002870">
    <property type="entry name" value="Peptidase_M12B_N"/>
</dbReference>
<evidence type="ECO:0000256" key="2">
    <source>
        <dbReference type="ARBA" id="ARBA00022525"/>
    </source>
</evidence>
<dbReference type="GO" id="GO:0005576">
    <property type="term" value="C:extracellular region"/>
    <property type="evidence" value="ECO:0007669"/>
    <property type="project" value="UniProtKB-SubCell"/>
</dbReference>
<dbReference type="PANTHER" id="PTHR24049">
    <property type="entry name" value="CRUMBS FAMILY MEMBER"/>
    <property type="match status" value="1"/>
</dbReference>
<dbReference type="Gene3D" id="3.40.1620.60">
    <property type="match status" value="1"/>
</dbReference>
<feature type="disulfide bond" evidence="10">
    <location>
        <begin position="1535"/>
        <end position="1544"/>
    </location>
</feature>
<feature type="domain" description="EGF-like" evidence="13">
    <location>
        <begin position="1188"/>
        <end position="1227"/>
    </location>
</feature>
<dbReference type="SUPFAM" id="SSF55486">
    <property type="entry name" value="Metalloproteases ('zincins'), catalytic domain"/>
    <property type="match status" value="1"/>
</dbReference>
<feature type="domain" description="Peptidase M12B" evidence="14">
    <location>
        <begin position="243"/>
        <end position="453"/>
    </location>
</feature>
<keyword evidence="8" id="KW-0106">Calcium</keyword>
<dbReference type="Pfam" id="PF19236">
    <property type="entry name" value="ADAMTS_CR_3"/>
    <property type="match status" value="1"/>
</dbReference>
<dbReference type="PROSITE" id="PS50026">
    <property type="entry name" value="EGF_3"/>
    <property type="match status" value="10"/>
</dbReference>
<feature type="disulfide bond" evidence="10">
    <location>
        <begin position="1258"/>
        <end position="1267"/>
    </location>
</feature>
<dbReference type="OrthoDB" id="6130531at2759"/>
<feature type="chain" id="PRO_5013355690" evidence="12">
    <location>
        <begin position="41"/>
        <end position="2023"/>
    </location>
</feature>
<feature type="binding site" evidence="8">
    <location>
        <position position="448"/>
    </location>
    <ligand>
        <name>Ca(2+)</name>
        <dbReference type="ChEBI" id="CHEBI:29108"/>
        <label>1</label>
    </ligand>
</feature>
<dbReference type="InterPro" id="IPR036383">
    <property type="entry name" value="TSP1_rpt_sf"/>
</dbReference>
<evidence type="ECO:0000256" key="3">
    <source>
        <dbReference type="ARBA" id="ARBA00022536"/>
    </source>
</evidence>
<dbReference type="SUPFAM" id="SSF57196">
    <property type="entry name" value="EGF/Laminin"/>
    <property type="match status" value="9"/>
</dbReference>
<evidence type="ECO:0000256" key="1">
    <source>
        <dbReference type="ARBA" id="ARBA00004613"/>
    </source>
</evidence>
<dbReference type="EMBL" id="LSMT01000176">
    <property type="protein sequence ID" value="PFX24446.1"/>
    <property type="molecule type" value="Genomic_DNA"/>
</dbReference>
<comment type="subcellular location">
    <subcellularLocation>
        <location evidence="1">Secreted</location>
    </subcellularLocation>
</comment>
<dbReference type="PROSITE" id="PS00022">
    <property type="entry name" value="EGF_1"/>
    <property type="match status" value="10"/>
</dbReference>
<feature type="signal peptide" evidence="12">
    <location>
        <begin position="1"/>
        <end position="40"/>
    </location>
</feature>
<feature type="disulfide bond" evidence="10">
    <location>
        <begin position="1774"/>
        <end position="1783"/>
    </location>
</feature>
<dbReference type="SMART" id="SM00181">
    <property type="entry name" value="EGF"/>
    <property type="match status" value="10"/>
</dbReference>
<dbReference type="Gene3D" id="2.60.120.830">
    <property type="match status" value="1"/>
</dbReference>
<feature type="domain" description="EGF-like" evidence="13">
    <location>
        <begin position="1745"/>
        <end position="1784"/>
    </location>
</feature>
<keyword evidence="5 9" id="KW-1015">Disulfide bond</keyword>
<comment type="cofactor">
    <cofactor evidence="8">
        <name>Zn(2+)</name>
        <dbReference type="ChEBI" id="CHEBI:29105"/>
    </cofactor>
    <text evidence="8">Binds 1 zinc ion per subunit.</text>
</comment>
<proteinExistence type="predicted"/>
<feature type="domain" description="EGF-like" evidence="13">
    <location>
        <begin position="828"/>
        <end position="867"/>
    </location>
</feature>
<feature type="domain" description="EGF-like" evidence="13">
    <location>
        <begin position="1506"/>
        <end position="1545"/>
    </location>
</feature>
<feature type="disulfide bond" evidence="9">
    <location>
        <begin position="370"/>
        <end position="448"/>
    </location>
</feature>
<keyword evidence="4" id="KW-0677">Repeat</keyword>
<feature type="disulfide bond" evidence="10">
    <location>
        <begin position="857"/>
        <end position="866"/>
    </location>
</feature>
<dbReference type="GO" id="GO:0030198">
    <property type="term" value="P:extracellular matrix organization"/>
    <property type="evidence" value="ECO:0007669"/>
    <property type="project" value="InterPro"/>
</dbReference>
<dbReference type="PROSITE" id="PS50215">
    <property type="entry name" value="ADAM_MEPRO"/>
    <property type="match status" value="1"/>
</dbReference>
<dbReference type="PROSITE" id="PS01186">
    <property type="entry name" value="EGF_2"/>
    <property type="match status" value="1"/>
</dbReference>
<dbReference type="Gene3D" id="3.40.390.10">
    <property type="entry name" value="Collagenase (Catalytic Domain)"/>
    <property type="match status" value="1"/>
</dbReference>
<organism evidence="15 16">
    <name type="scientific">Stylophora pistillata</name>
    <name type="common">Smooth cauliflower coral</name>
    <dbReference type="NCBI Taxonomy" id="50429"/>
    <lineage>
        <taxon>Eukaryota</taxon>
        <taxon>Metazoa</taxon>
        <taxon>Cnidaria</taxon>
        <taxon>Anthozoa</taxon>
        <taxon>Hexacorallia</taxon>
        <taxon>Scleractinia</taxon>
        <taxon>Astrocoeniina</taxon>
        <taxon>Pocilloporidae</taxon>
        <taxon>Stylophora</taxon>
    </lineage>
</organism>
<feature type="disulfide bond" evidence="10">
    <location>
        <begin position="1217"/>
        <end position="1226"/>
    </location>
</feature>
<dbReference type="PROSITE" id="PS50092">
    <property type="entry name" value="TSP1"/>
    <property type="match status" value="1"/>
</dbReference>
<dbReference type="SMART" id="SM00179">
    <property type="entry name" value="EGF_CA"/>
    <property type="match status" value="7"/>
</dbReference>
<evidence type="ECO:0000313" key="16">
    <source>
        <dbReference type="Proteomes" id="UP000225706"/>
    </source>
</evidence>
<sequence length="2023" mass="223590">MSCFLDGKDQVHLQGLRMGWCHPLLAFSALVNLFLSGAFAPTTHQNTLHHHMTENDLKYFFGVDNHSEVPEYDITTTYQLGEMVPGSERRQQRAEGLRENKFYKVTAFGRELHLNLTLNKKLVSPDLVSETIYADGTISYSPPPPNNYYLGHVISDPHSMVAVSDNGGLTGMLKLASDTLFIHPLPTHLAKRAVSSEVKTPHLIYKRSLPGEFDPTDMKKEFKQRREITDGLEEEEKGNLTMKTMEVALMLEASSAATLEDEMHDPKAFLLLLGNTISGLFMDPSIGEIRIYYKVTRIAVIDKKMFGADYSESKGAWLSKFAKYIKSHQTGKEDVFSLVYGMKSGLGGKNYMIVIDSRLCLGLAPFKTMCKGDRPTENVNNMVGLQTALVITHETGHNMGVDHDVTDECPSSTYIMSAVLPGGPKAETWSNCSMRVIQEFLRSSKSKCLNIEAEAGERTVVYEEIGTNATREIRSRVARGIMVNIDLSNFYEDKFVLKLPGEVMNGDDQCVLQYGLGFRQCSQFALKARENVVNCGVLQTENGVTRVPLLLLTELPVEAEIGVSKECALTTVGPMLMAGGAIGRNLHHARERVAVEYSTGQDHAQIHRPCDLFCREGYTVTTYGKVLDSTRCSKDPTIFDVCIGGSCRAAGCDQVLGSNVRIDRCGVCGGKGDTCKHVVDQYKTQWNKTGKENADSIYDLPPGTTSASFVEVAATYNKIGLMTKNGDYLIDPDKDKNVHITYAGAHIHYLNKNKRFADELKIIGPTTPKLKIMCSTPCGAGIRRRTVDCILVDQDGRPSKVSDAQCTFLKKPQDTEDCNDKRPCLEVTTNKCDEEPCNYRGYCLSKKSDPAWYQCFCEDWFEGTNCEKQIYPCDLQPCKNGATCTNDPDDISLHHCQCPAWFTGQNCEVQLTSCDSNPCQNGGYCNSDPVTPDVYECECGDWFKGANCEVQIFPCDSKPCLNGATCRNDDTDISEYHCDCLSGFFGKKCQASPFIAIGCFKTPKTGLKEILANHKKDFNPEKIKKYIYECGELVFDKGYSHFALGEHGTCLSSGTAQKEYFQKGGTKASDCKDDIGSKSTIHVYTFETSPKSVPEGCFIEKGKTEKLLTDNYASFSSNSDPKTTVVYCSTLARDIGYEYFAVQNDVQCWTSKDIANTYSKYGKSDNCAGGVGKEMANFVYRIEASYSYPTGCDDDPCQNNGFCAVDKDDPMHYSCECKEMFSGKNCEVRSYACDSQPCKNGAACRNDEKDITKYNCDCTDDFSGVNCQVPSFAEIGCFKAPKSGLKNVLTSPKEFDSKKSKTYIYECAELAFDKGYSHFALGNQGRCLSSKTADKEYFEIGVTSTNNCKGGIGSKTAVDVYTFVQAPKFVPQGCFVEKEKTEKLLTDNYASFSSNSDPKATVAYCSTLARDMGYEYFAVQNEVQCWTSKDIANTFNKYGKSDNCVGGVGKEMANFVYRIEASYSYPTGCDGDPCQNNGFCVVNEDDPKQYSCECQQMFSGKNCEVQSLPCDSNPCMNGATCRNDDKDITKYHCDCAGDFSGVNCQVPSFIEIGCFFKPKSGLKEVLASHFKDFDPAKAKSRAYVKECGELAFQKGYKYFVLGDKGSCLSSAPVNNEYHLKGSTSPSHCKYGIGSKSTVNVHTFVPSPKSVPQGCFMEKEKSEKILTDNYASFSSTSDPKSTVAYCSTVARDKGVEYFAIRNQVECWTSNAIAKEYNKYGKSDHCAGGVGKEMANFVYRIEASYSYSTGCDDDPCQNNGFCVVNKKDPMQYSCECQQMFSGKNCEVQSYPCDSDPCVNGAACRNDEKDITKYHCDCTGDFSGINCQVPSFSNIGCFKIPKTGFKEVLAHPNKDYDPANFNSYILECAELAFDKGYTHFALGASGKCLSSATAKNSYYAKGAAVAKDCKNGIGVRSSIGVFTFESKPMPIAIGCFKENKGSKRLLKDKFATFVAQRNEDDPGITVLQCAYVARDKKIEYFALQNNGECWTDKTLGKAYKTYEVAEDSNCKDGIGGVLTNYVYQLK</sequence>
<dbReference type="Pfam" id="PF01562">
    <property type="entry name" value="Pep_M12B_propep"/>
    <property type="match status" value="1"/>
</dbReference>
<feature type="domain" description="EGF-like" evidence="13">
    <location>
        <begin position="1229"/>
        <end position="1268"/>
    </location>
</feature>
<evidence type="ECO:0000313" key="15">
    <source>
        <dbReference type="EMBL" id="PFX24446.1"/>
    </source>
</evidence>
<evidence type="ECO:0000256" key="12">
    <source>
        <dbReference type="SAM" id="SignalP"/>
    </source>
</evidence>
<feature type="domain" description="EGF-like" evidence="13">
    <location>
        <begin position="869"/>
        <end position="908"/>
    </location>
</feature>
<dbReference type="InterPro" id="IPR051022">
    <property type="entry name" value="Notch_Cell-Fate_Det"/>
</dbReference>
<evidence type="ECO:0000256" key="7">
    <source>
        <dbReference type="PIRSR" id="PIRSR613273-1"/>
    </source>
</evidence>
<feature type="disulfide bond" evidence="9">
    <location>
        <begin position="409"/>
        <end position="432"/>
    </location>
</feature>
<feature type="domain" description="EGF-like" evidence="13">
    <location>
        <begin position="1465"/>
        <end position="1504"/>
    </location>
</feature>
<dbReference type="Gene3D" id="2.20.100.10">
    <property type="entry name" value="Thrombospondin type-1 (TSP1) repeat"/>
    <property type="match status" value="1"/>
</dbReference>
<feature type="disulfide bond" evidence="10">
    <location>
        <begin position="1815"/>
        <end position="1824"/>
    </location>
</feature>
<gene>
    <name evidence="15" type="primary">N</name>
    <name evidence="15" type="ORF">AWC38_SpisGene10968</name>
</gene>
<evidence type="ECO:0000256" key="8">
    <source>
        <dbReference type="PIRSR" id="PIRSR613273-2"/>
    </source>
</evidence>
<reference evidence="16" key="1">
    <citation type="journal article" date="2017" name="bioRxiv">
        <title>Comparative analysis of the genomes of Stylophora pistillata and Acropora digitifera provides evidence for extensive differences between species of corals.</title>
        <authorList>
            <person name="Voolstra C.R."/>
            <person name="Li Y."/>
            <person name="Liew Y.J."/>
            <person name="Baumgarten S."/>
            <person name="Zoccola D."/>
            <person name="Flot J.-F."/>
            <person name="Tambutte S."/>
            <person name="Allemand D."/>
            <person name="Aranda M."/>
        </authorList>
    </citation>
    <scope>NUCLEOTIDE SEQUENCE [LARGE SCALE GENOMIC DNA]</scope>
</reference>
<feature type="binding site" evidence="8 11">
    <location>
        <position position="397"/>
    </location>
    <ligand>
        <name>Zn(2+)</name>
        <dbReference type="ChEBI" id="CHEBI:29105"/>
        <note>catalytic</note>
    </ligand>
</feature>
<evidence type="ECO:0000256" key="11">
    <source>
        <dbReference type="PROSITE-ProRule" id="PRU00276"/>
    </source>
</evidence>
<keyword evidence="16" id="KW-1185">Reference proteome</keyword>
<keyword evidence="2" id="KW-0964">Secreted</keyword>
<feature type="disulfide bond" evidence="10">
    <location>
        <begin position="898"/>
        <end position="907"/>
    </location>
</feature>
<evidence type="ECO:0000256" key="5">
    <source>
        <dbReference type="ARBA" id="ARBA00023157"/>
    </source>
</evidence>
<protein>
    <submittedName>
        <fullName evidence="15">Neurogenic locus Notch protein</fullName>
    </submittedName>
</protein>
<evidence type="ECO:0000259" key="14">
    <source>
        <dbReference type="PROSITE" id="PS50215"/>
    </source>
</evidence>
<keyword evidence="3 10" id="KW-0245">EGF-like domain</keyword>
<evidence type="ECO:0000256" key="10">
    <source>
        <dbReference type="PROSITE-ProRule" id="PRU00076"/>
    </source>
</evidence>
<comment type="caution">
    <text evidence="15">The sequence shown here is derived from an EMBL/GenBank/DDBJ whole genome shotgun (WGS) entry which is preliminary data.</text>
</comment>
<dbReference type="InterPro" id="IPR001881">
    <property type="entry name" value="EGF-like_Ca-bd_dom"/>
</dbReference>
<dbReference type="InterPro" id="IPR001590">
    <property type="entry name" value="Peptidase_M12B"/>
</dbReference>